<dbReference type="Proteomes" id="UP000541444">
    <property type="component" value="Unassembled WGS sequence"/>
</dbReference>
<reference evidence="2 3" key="1">
    <citation type="journal article" date="2020" name="IScience">
        <title>Genome Sequencing of the Endangered Kingdonia uniflora (Circaeasteraceae, Ranunculales) Reveals Potential Mechanisms of Evolutionary Specialization.</title>
        <authorList>
            <person name="Sun Y."/>
            <person name="Deng T."/>
            <person name="Zhang A."/>
            <person name="Moore M.J."/>
            <person name="Landis J.B."/>
            <person name="Lin N."/>
            <person name="Zhang H."/>
            <person name="Zhang X."/>
            <person name="Huang J."/>
            <person name="Zhang X."/>
            <person name="Sun H."/>
            <person name="Wang H."/>
        </authorList>
    </citation>
    <scope>NUCLEOTIDE SEQUENCE [LARGE SCALE GENOMIC DNA]</scope>
    <source>
        <strain evidence="2">TB1705</strain>
        <tissue evidence="2">Leaf</tissue>
    </source>
</reference>
<proteinExistence type="predicted"/>
<comment type="caution">
    <text evidence="2">The sequence shown here is derived from an EMBL/GenBank/DDBJ whole genome shotgun (WGS) entry which is preliminary data.</text>
</comment>
<dbReference type="AlphaFoldDB" id="A0A7J7KV90"/>
<name>A0A7J7KV90_9MAGN</name>
<accession>A0A7J7KV90</accession>
<feature type="transmembrane region" description="Helical" evidence="1">
    <location>
        <begin position="35"/>
        <end position="56"/>
    </location>
</feature>
<organism evidence="2 3">
    <name type="scientific">Kingdonia uniflora</name>
    <dbReference type="NCBI Taxonomy" id="39325"/>
    <lineage>
        <taxon>Eukaryota</taxon>
        <taxon>Viridiplantae</taxon>
        <taxon>Streptophyta</taxon>
        <taxon>Embryophyta</taxon>
        <taxon>Tracheophyta</taxon>
        <taxon>Spermatophyta</taxon>
        <taxon>Magnoliopsida</taxon>
        <taxon>Ranunculales</taxon>
        <taxon>Circaeasteraceae</taxon>
        <taxon>Kingdonia</taxon>
    </lineage>
</organism>
<keyword evidence="3" id="KW-1185">Reference proteome</keyword>
<dbReference type="OrthoDB" id="1922241at2759"/>
<dbReference type="PANTHER" id="PTHR36789">
    <property type="entry name" value="TRANSMEMBRANE PROTEIN"/>
    <property type="match status" value="1"/>
</dbReference>
<dbReference type="EMBL" id="JACGCM010002885">
    <property type="protein sequence ID" value="KAF6134247.1"/>
    <property type="molecule type" value="Genomic_DNA"/>
</dbReference>
<keyword evidence="1" id="KW-1133">Transmembrane helix</keyword>
<gene>
    <name evidence="2" type="ORF">GIB67_010046</name>
</gene>
<dbReference type="PANTHER" id="PTHR36789:SF1">
    <property type="entry name" value="TRANSMEMBRANE PROTEIN"/>
    <property type="match status" value="1"/>
</dbReference>
<evidence type="ECO:0000313" key="2">
    <source>
        <dbReference type="EMBL" id="KAF6134247.1"/>
    </source>
</evidence>
<keyword evidence="1" id="KW-0472">Membrane</keyword>
<evidence type="ECO:0000313" key="3">
    <source>
        <dbReference type="Proteomes" id="UP000541444"/>
    </source>
</evidence>
<protein>
    <submittedName>
        <fullName evidence="2">Uncharacterized protein</fullName>
    </submittedName>
</protein>
<feature type="transmembrane region" description="Helical" evidence="1">
    <location>
        <begin position="62"/>
        <end position="81"/>
    </location>
</feature>
<evidence type="ECO:0000256" key="1">
    <source>
        <dbReference type="SAM" id="Phobius"/>
    </source>
</evidence>
<keyword evidence="1" id="KW-0812">Transmembrane</keyword>
<sequence length="108" mass="12681">MGNNDGNDQEDLKRDQQLTFNLKWRDLLDPDSENLLAVGLTGLFAWATVQVLWQLFFISVEYLLLLSSTLSLLLFFFSYSVRTKKPNRNWTNRFDYLCGRFDFDSLLS</sequence>